<sequence>MDPVNEHDPTMDASIVHAVNVNNKKEVAEMKFLTKSLANARHVQESIYRQEEKDLIRQLWKLHHEKERRHPEIDYSARRSSHGLQSLPSDQINGSLHNVFPRGSDHRHYPHPPSQAHRQRAHDDRSWYSGHAGEISHPSTSYHHHVPTEADLHYPERVHGTSTHFTPNGASSHHFNPELFVRHHRPEYYPMPPAHRRHPTSGYQPSMEIPGLVSQSSRFNAIVQPAGYGRSIAEHAAHLGIHRHHHRGMPHYADRHPSHGHPPHPTDDIHNIQSYDSLARYINLLDYQASEESKAGRRAANRAPPHQRHEDKANEEKRGPEAPPEEVGKEKKPGRRQSMEEVIQVVENAGLLTDDEKENKGKLHSDEKATEDSVPHDEPLSTKINGAKPKSIGFIGDPLATPSPTTPATKATSAVDDTVRRRQLHPGKRQDNFGRQSHLRRKGAEGQQRSSERVDPSRRPDPKHAGDEKGTVYSVGVDKKRSSRKGLYQNTHPSRSEMLPQSSSHHQYIPRRPSVKASAHHPQPQLTHQILTDLEAIASQPGHNSRYPAPSTHHPDPALGYHQPRHPDHQSRPAPQTAAERKRLAVELLAREYPVLLRHAPTKFDPLEALMCRYLRLSSTNVETLEAMCRDAGIEVGAHAYQQIENPNEYVFGHEKL</sequence>
<feature type="region of interest" description="Disordered" evidence="1">
    <location>
        <begin position="291"/>
        <end position="523"/>
    </location>
</feature>
<evidence type="ECO:0000313" key="2">
    <source>
        <dbReference type="Proteomes" id="UP000694845"/>
    </source>
</evidence>
<feature type="region of interest" description="Disordered" evidence="1">
    <location>
        <begin position="540"/>
        <end position="579"/>
    </location>
</feature>
<protein>
    <submittedName>
        <fullName evidence="3">Uncharacterized protein LOC110988477</fullName>
    </submittedName>
</protein>
<feature type="compositionally biased region" description="Basic and acidic residues" evidence="1">
    <location>
        <begin position="307"/>
        <end position="331"/>
    </location>
</feature>
<dbReference type="Pfam" id="PF15472">
    <property type="entry name" value="DUF4638"/>
    <property type="match status" value="1"/>
</dbReference>
<dbReference type="RefSeq" id="XP_022107692.1">
    <property type="nucleotide sequence ID" value="XM_022252000.1"/>
</dbReference>
<proteinExistence type="predicted"/>
<feature type="region of interest" description="Disordered" evidence="1">
    <location>
        <begin position="247"/>
        <end position="271"/>
    </location>
</feature>
<keyword evidence="2" id="KW-1185">Reference proteome</keyword>
<dbReference type="KEGG" id="aplc:110988477"/>
<dbReference type="AlphaFoldDB" id="A0A8B7ZRJ4"/>
<reference evidence="3" key="1">
    <citation type="submission" date="2025-08" db="UniProtKB">
        <authorList>
            <consortium name="RefSeq"/>
        </authorList>
    </citation>
    <scope>IDENTIFICATION</scope>
</reference>
<organism evidence="2 3">
    <name type="scientific">Acanthaster planci</name>
    <name type="common">Crown-of-thorns starfish</name>
    <dbReference type="NCBI Taxonomy" id="133434"/>
    <lineage>
        <taxon>Eukaryota</taxon>
        <taxon>Metazoa</taxon>
        <taxon>Echinodermata</taxon>
        <taxon>Eleutherozoa</taxon>
        <taxon>Asterozoa</taxon>
        <taxon>Asteroidea</taxon>
        <taxon>Valvatacea</taxon>
        <taxon>Valvatida</taxon>
        <taxon>Acanthasteridae</taxon>
        <taxon>Acanthaster</taxon>
    </lineage>
</organism>
<feature type="compositionally biased region" description="Basic and acidic residues" evidence="1">
    <location>
        <begin position="357"/>
        <end position="380"/>
    </location>
</feature>
<dbReference type="Proteomes" id="UP000694845">
    <property type="component" value="Unplaced"/>
</dbReference>
<feature type="compositionally biased region" description="Polar residues" evidence="1">
    <location>
        <begin position="488"/>
        <end position="506"/>
    </location>
</feature>
<feature type="region of interest" description="Disordered" evidence="1">
    <location>
        <begin position="101"/>
        <end position="121"/>
    </location>
</feature>
<feature type="compositionally biased region" description="Low complexity" evidence="1">
    <location>
        <begin position="398"/>
        <end position="414"/>
    </location>
</feature>
<feature type="compositionally biased region" description="Basic and acidic residues" evidence="1">
    <location>
        <begin position="450"/>
        <end position="470"/>
    </location>
</feature>
<dbReference type="GeneID" id="110988477"/>
<dbReference type="OMA" id="HSHIHIP"/>
<accession>A0A8B7ZRJ4</accession>
<name>A0A8B7ZRJ4_ACAPL</name>
<dbReference type="PANTHER" id="PTHR35679:SF1">
    <property type="entry name" value="RIKEN CDNA 4933402J07 GENE"/>
    <property type="match status" value="1"/>
</dbReference>
<evidence type="ECO:0000256" key="1">
    <source>
        <dbReference type="SAM" id="MobiDB-lite"/>
    </source>
</evidence>
<evidence type="ECO:0000313" key="3">
    <source>
        <dbReference type="RefSeq" id="XP_022107692.1"/>
    </source>
</evidence>
<dbReference type="PANTHER" id="PTHR35679">
    <property type="entry name" value="RIKEN CDNA 4933402J07 GENE"/>
    <property type="match status" value="1"/>
</dbReference>
<gene>
    <name evidence="3" type="primary">LOC110988477</name>
</gene>
<dbReference type="OrthoDB" id="10071349at2759"/>
<dbReference type="InterPro" id="IPR029171">
    <property type="entry name" value="DUF4638"/>
</dbReference>